<comment type="subcellular location">
    <subcellularLocation>
        <location evidence="2">Cell membrane</location>
        <topology evidence="2">Multi-pass membrane protein</topology>
    </subcellularLocation>
</comment>
<evidence type="ECO:0000259" key="14">
    <source>
        <dbReference type="Pfam" id="PF01292"/>
    </source>
</evidence>
<dbReference type="PANTHER" id="PTHR30529">
    <property type="entry name" value="CYTOCHROME B561"/>
    <property type="match status" value="1"/>
</dbReference>
<dbReference type="GO" id="GO:0009055">
    <property type="term" value="F:electron transfer activity"/>
    <property type="evidence" value="ECO:0007669"/>
    <property type="project" value="InterPro"/>
</dbReference>
<comment type="similarity">
    <text evidence="12">Belongs to the cytochrome b561 family.</text>
</comment>
<feature type="domain" description="Cytochrome b561 bacterial/Ni-hydrogenase" evidence="14">
    <location>
        <begin position="8"/>
        <end position="176"/>
    </location>
</feature>
<dbReference type="InterPro" id="IPR052168">
    <property type="entry name" value="Cytochrome_b561_oxidase"/>
</dbReference>
<feature type="transmembrane region" description="Helical" evidence="13">
    <location>
        <begin position="149"/>
        <end position="168"/>
    </location>
</feature>
<dbReference type="EMBL" id="CP072133">
    <property type="protein sequence ID" value="QTH72210.1"/>
    <property type="molecule type" value="Genomic_DNA"/>
</dbReference>
<sequence>MNHSSSTRYNQWSIMLHWIMFLLIAATFASIELRVLFDKGTPERDAMKTWHFMLGLSVFFLVWLRIVVRVVTTTPPIIPEPAKWQALLAKVGHLALYLFMIGMPLAGWLILSGEGKAIPFFGFELPALIAPDKSLAHDIEEVHEAVGEFGYWLIGLHALAAIVHHHVLKDNTMLRISLIKKQ</sequence>
<dbReference type="AlphaFoldDB" id="A0A975DIB8"/>
<keyword evidence="16" id="KW-1185">Reference proteome</keyword>
<dbReference type="Proteomes" id="UP000664904">
    <property type="component" value="Chromosome"/>
</dbReference>
<evidence type="ECO:0000256" key="9">
    <source>
        <dbReference type="ARBA" id="ARBA00022989"/>
    </source>
</evidence>
<evidence type="ECO:0000313" key="16">
    <source>
        <dbReference type="Proteomes" id="UP000664904"/>
    </source>
</evidence>
<evidence type="ECO:0000256" key="7">
    <source>
        <dbReference type="ARBA" id="ARBA00022723"/>
    </source>
</evidence>
<evidence type="ECO:0000256" key="6">
    <source>
        <dbReference type="ARBA" id="ARBA00022692"/>
    </source>
</evidence>
<dbReference type="InterPro" id="IPR011577">
    <property type="entry name" value="Cyt_b561_bac/Ni-Hgenase"/>
</dbReference>
<dbReference type="InterPro" id="IPR016174">
    <property type="entry name" value="Di-haem_cyt_TM"/>
</dbReference>
<keyword evidence="7" id="KW-0479">Metal-binding</keyword>
<dbReference type="SUPFAM" id="SSF81342">
    <property type="entry name" value="Transmembrane di-heme cytochromes"/>
    <property type="match status" value="1"/>
</dbReference>
<evidence type="ECO:0000313" key="15">
    <source>
        <dbReference type="EMBL" id="QTH72210.1"/>
    </source>
</evidence>
<evidence type="ECO:0000256" key="1">
    <source>
        <dbReference type="ARBA" id="ARBA00001970"/>
    </source>
</evidence>
<evidence type="ECO:0000256" key="8">
    <source>
        <dbReference type="ARBA" id="ARBA00022982"/>
    </source>
</evidence>
<proteinExistence type="inferred from homology"/>
<protein>
    <submittedName>
        <fullName evidence="15">Cytochrome b</fullName>
    </submittedName>
</protein>
<comment type="cofactor">
    <cofactor evidence="1">
        <name>heme b</name>
        <dbReference type="ChEBI" id="CHEBI:60344"/>
    </cofactor>
</comment>
<keyword evidence="9 13" id="KW-1133">Transmembrane helix</keyword>
<keyword evidence="8" id="KW-0249">Electron transport</keyword>
<evidence type="ECO:0000256" key="10">
    <source>
        <dbReference type="ARBA" id="ARBA00023004"/>
    </source>
</evidence>
<dbReference type="RefSeq" id="WP_208843832.1">
    <property type="nucleotide sequence ID" value="NZ_CP072133.1"/>
</dbReference>
<keyword evidence="3" id="KW-0813">Transport</keyword>
<feature type="transmembrane region" description="Helical" evidence="13">
    <location>
        <begin position="12"/>
        <end position="31"/>
    </location>
</feature>
<dbReference type="GO" id="GO:0020037">
    <property type="term" value="F:heme binding"/>
    <property type="evidence" value="ECO:0007669"/>
    <property type="project" value="TreeGrafter"/>
</dbReference>
<dbReference type="GO" id="GO:0022904">
    <property type="term" value="P:respiratory electron transport chain"/>
    <property type="evidence" value="ECO:0007669"/>
    <property type="project" value="InterPro"/>
</dbReference>
<keyword evidence="5" id="KW-0349">Heme</keyword>
<dbReference type="PANTHER" id="PTHR30529:SF3">
    <property type="entry name" value="CYTOCHROME B561 HOMOLOG 1"/>
    <property type="match status" value="1"/>
</dbReference>
<accession>A0A975DIB8</accession>
<evidence type="ECO:0000256" key="3">
    <source>
        <dbReference type="ARBA" id="ARBA00022448"/>
    </source>
</evidence>
<keyword evidence="10" id="KW-0408">Iron</keyword>
<organism evidence="15 16">
    <name type="scientific">Pseudoalteromonas xiamenensis</name>
    <dbReference type="NCBI Taxonomy" id="882626"/>
    <lineage>
        <taxon>Bacteria</taxon>
        <taxon>Pseudomonadati</taxon>
        <taxon>Pseudomonadota</taxon>
        <taxon>Gammaproteobacteria</taxon>
        <taxon>Alteromonadales</taxon>
        <taxon>Pseudoalteromonadaceae</taxon>
        <taxon>Pseudoalteromonas</taxon>
    </lineage>
</organism>
<evidence type="ECO:0000256" key="12">
    <source>
        <dbReference type="ARBA" id="ARBA00037975"/>
    </source>
</evidence>
<reference evidence="15" key="1">
    <citation type="submission" date="2021-03" db="EMBL/GenBank/DDBJ databases">
        <title>Complete Genome of Pseudoalteromonas xiamenensis STKMTI.2, a new potential marine bacterium producing anti-Vibrio compounds.</title>
        <authorList>
            <person name="Handayani D.P."/>
            <person name="Isnansetyo A."/>
            <person name="Istiqomah I."/>
            <person name="Jumina J."/>
        </authorList>
    </citation>
    <scope>NUCLEOTIDE SEQUENCE</scope>
    <source>
        <strain evidence="15">STKMTI.2</strain>
    </source>
</reference>
<feature type="transmembrane region" description="Helical" evidence="13">
    <location>
        <begin position="91"/>
        <end position="111"/>
    </location>
</feature>
<keyword evidence="6 13" id="KW-0812">Transmembrane</keyword>
<evidence type="ECO:0000256" key="11">
    <source>
        <dbReference type="ARBA" id="ARBA00023136"/>
    </source>
</evidence>
<gene>
    <name evidence="15" type="ORF">J5O05_04825</name>
</gene>
<dbReference type="Pfam" id="PF01292">
    <property type="entry name" value="Ni_hydr_CYTB"/>
    <property type="match status" value="1"/>
</dbReference>
<keyword evidence="11 13" id="KW-0472">Membrane</keyword>
<keyword evidence="4" id="KW-1003">Cell membrane</keyword>
<evidence type="ECO:0000256" key="13">
    <source>
        <dbReference type="SAM" id="Phobius"/>
    </source>
</evidence>
<dbReference type="KEGG" id="pxi:J5O05_04825"/>
<name>A0A975DIB8_9GAMM</name>
<feature type="transmembrane region" description="Helical" evidence="13">
    <location>
        <begin position="51"/>
        <end position="71"/>
    </location>
</feature>
<dbReference type="GO" id="GO:0046872">
    <property type="term" value="F:metal ion binding"/>
    <property type="evidence" value="ECO:0007669"/>
    <property type="project" value="UniProtKB-KW"/>
</dbReference>
<evidence type="ECO:0000256" key="4">
    <source>
        <dbReference type="ARBA" id="ARBA00022475"/>
    </source>
</evidence>
<evidence type="ECO:0000256" key="5">
    <source>
        <dbReference type="ARBA" id="ARBA00022617"/>
    </source>
</evidence>
<evidence type="ECO:0000256" key="2">
    <source>
        <dbReference type="ARBA" id="ARBA00004651"/>
    </source>
</evidence>
<dbReference type="GO" id="GO:0005886">
    <property type="term" value="C:plasma membrane"/>
    <property type="evidence" value="ECO:0007669"/>
    <property type="project" value="UniProtKB-SubCell"/>
</dbReference>